<gene>
    <name evidence="10" type="ordered locus">THA_872</name>
</gene>
<evidence type="ECO:0000256" key="2">
    <source>
        <dbReference type="ARBA" id="ARBA00022475"/>
    </source>
</evidence>
<feature type="coiled-coil region" evidence="6">
    <location>
        <begin position="280"/>
        <end position="392"/>
    </location>
</feature>
<evidence type="ECO:0000256" key="3">
    <source>
        <dbReference type="ARBA" id="ARBA00022692"/>
    </source>
</evidence>
<dbReference type="eggNOG" id="COG0489">
    <property type="taxonomic scope" value="Bacteria"/>
</dbReference>
<feature type="coiled-coil region" evidence="6">
    <location>
        <begin position="190"/>
        <end position="217"/>
    </location>
</feature>
<keyword evidence="6" id="KW-0175">Coiled coil</keyword>
<evidence type="ECO:0000256" key="1">
    <source>
        <dbReference type="ARBA" id="ARBA00004651"/>
    </source>
</evidence>
<protein>
    <submittedName>
        <fullName evidence="10">Chain length determinant protein</fullName>
    </submittedName>
</protein>
<name>B7IGW8_THEAB</name>
<dbReference type="Gene3D" id="3.40.50.300">
    <property type="entry name" value="P-loop containing nucleotide triphosphate hydrolases"/>
    <property type="match status" value="1"/>
</dbReference>
<evidence type="ECO:0000256" key="6">
    <source>
        <dbReference type="SAM" id="Coils"/>
    </source>
</evidence>
<evidence type="ECO:0000259" key="9">
    <source>
        <dbReference type="Pfam" id="PF13807"/>
    </source>
</evidence>
<sequence>MDNNQIDELTLSDILKIFKKRKLWFWAVFILTILATGVYLYFFATPIYEVSTKVKIPARSGASSLSSLSSLSGAALILGGSRAAPGISDQIEIIKSRKTLTKVIEQLNLLEYFRNKVKDEEAKKNITINYVISTLQEEIITVEPLKDTSFIEIKVSLDDKELAYKISKALIDAYTEVSSELNKDENTYMIEFIEKQLPVTEKELAEIEEKLKNFKQTKSVLPSKEAELLLDALSEIDKQYFATKIQYQETLTKLDELKKSVSDVKDLIEKLKYVPNSPIIASLREKLTEYQIEYNALLQKYSEDSVEVSEYKARIEEAQKRIQQEVKNIISSQLNTDDPILSSISSELVTTQSSIEILKASLNALLSLKTELENQIKKLPEIEQEYLSLQRDYQLKQSAYVLLKSKLEEAKLTTAGLNLNVPIIVDEPFIPEKPAKPNKKLTLAIGGVLGIFLGILAVFLSEASDKKIRDSFDIEKLIEKEPIVLTGSSDFTNLKFLNDIKTIALNLLKEGTPKTIGVTSIGKVEEKDDVTLRLAEFFSSTGNTILIDFEGKYIARGLKGTDKNNIYNFKENLDVFSAAKTSETSEFLKLVNSFEKDFENIKQNYDYIIFNLPNYENPDVLAFVKYCEKFVLIAKKDVSEKESFLKAYAELKESVVVLKK</sequence>
<evidence type="ECO:0000256" key="5">
    <source>
        <dbReference type="ARBA" id="ARBA00023136"/>
    </source>
</evidence>
<dbReference type="PANTHER" id="PTHR32309:SF13">
    <property type="entry name" value="FERRIC ENTEROBACTIN TRANSPORT PROTEIN FEPE"/>
    <property type="match status" value="1"/>
</dbReference>
<dbReference type="EMBL" id="CP001185">
    <property type="protein sequence ID" value="ACJ75332.1"/>
    <property type="molecule type" value="Genomic_DNA"/>
</dbReference>
<dbReference type="RefSeq" id="WP_012579847.1">
    <property type="nucleotide sequence ID" value="NC_011653.1"/>
</dbReference>
<keyword evidence="2" id="KW-1003">Cell membrane</keyword>
<proteinExistence type="predicted"/>
<feature type="domain" description="Polysaccharide chain length determinant N-terminal" evidence="8">
    <location>
        <begin position="7"/>
        <end position="107"/>
    </location>
</feature>
<dbReference type="GO" id="GO:0005886">
    <property type="term" value="C:plasma membrane"/>
    <property type="evidence" value="ECO:0007669"/>
    <property type="project" value="UniProtKB-SubCell"/>
</dbReference>
<dbReference type="Pfam" id="PF02706">
    <property type="entry name" value="Wzz"/>
    <property type="match status" value="1"/>
</dbReference>
<comment type="subcellular location">
    <subcellularLocation>
        <location evidence="1">Cell membrane</location>
        <topology evidence="1">Multi-pass membrane protein</topology>
    </subcellularLocation>
</comment>
<evidence type="ECO:0000313" key="10">
    <source>
        <dbReference type="EMBL" id="ACJ75332.1"/>
    </source>
</evidence>
<dbReference type="InterPro" id="IPR032807">
    <property type="entry name" value="GNVR"/>
</dbReference>
<dbReference type="InterPro" id="IPR003856">
    <property type="entry name" value="LPS_length_determ_N"/>
</dbReference>
<feature type="domain" description="Tyrosine-protein kinase G-rich" evidence="9">
    <location>
        <begin position="382"/>
        <end position="461"/>
    </location>
</feature>
<evidence type="ECO:0000313" key="11">
    <source>
        <dbReference type="Proteomes" id="UP000002453"/>
    </source>
</evidence>
<dbReference type="Proteomes" id="UP000002453">
    <property type="component" value="Chromosome"/>
</dbReference>
<dbReference type="GO" id="GO:0004713">
    <property type="term" value="F:protein tyrosine kinase activity"/>
    <property type="evidence" value="ECO:0007669"/>
    <property type="project" value="TreeGrafter"/>
</dbReference>
<dbReference type="InterPro" id="IPR050445">
    <property type="entry name" value="Bact_polysacc_biosynth/exp"/>
</dbReference>
<dbReference type="Pfam" id="PF13807">
    <property type="entry name" value="GNVR"/>
    <property type="match status" value="1"/>
</dbReference>
<keyword evidence="11" id="KW-1185">Reference proteome</keyword>
<dbReference type="STRING" id="484019.THA_872"/>
<dbReference type="KEGG" id="taf:THA_872"/>
<evidence type="ECO:0000256" key="4">
    <source>
        <dbReference type="ARBA" id="ARBA00022989"/>
    </source>
</evidence>
<dbReference type="InterPro" id="IPR027417">
    <property type="entry name" value="P-loop_NTPase"/>
</dbReference>
<feature type="transmembrane region" description="Helical" evidence="7">
    <location>
        <begin position="441"/>
        <end position="460"/>
    </location>
</feature>
<evidence type="ECO:0000256" key="7">
    <source>
        <dbReference type="SAM" id="Phobius"/>
    </source>
</evidence>
<dbReference type="eggNOG" id="COG3206">
    <property type="taxonomic scope" value="Bacteria"/>
</dbReference>
<dbReference type="OrthoDB" id="9794577at2"/>
<evidence type="ECO:0000259" key="8">
    <source>
        <dbReference type="Pfam" id="PF02706"/>
    </source>
</evidence>
<organism evidence="10 11">
    <name type="scientific">Thermosipho africanus (strain TCF52B)</name>
    <dbReference type="NCBI Taxonomy" id="484019"/>
    <lineage>
        <taxon>Bacteria</taxon>
        <taxon>Thermotogati</taxon>
        <taxon>Thermotogota</taxon>
        <taxon>Thermotogae</taxon>
        <taxon>Thermotogales</taxon>
        <taxon>Fervidobacteriaceae</taxon>
        <taxon>Thermosipho</taxon>
    </lineage>
</organism>
<accession>B7IGW8</accession>
<dbReference type="AlphaFoldDB" id="B7IGW8"/>
<dbReference type="PANTHER" id="PTHR32309">
    <property type="entry name" value="TYROSINE-PROTEIN KINASE"/>
    <property type="match status" value="1"/>
</dbReference>
<keyword evidence="5 7" id="KW-0472">Membrane</keyword>
<feature type="transmembrane region" description="Helical" evidence="7">
    <location>
        <begin position="23"/>
        <end position="44"/>
    </location>
</feature>
<keyword evidence="3 7" id="KW-0812">Transmembrane</keyword>
<dbReference type="HOGENOM" id="CLU_009912_2_1_0"/>
<keyword evidence="4 7" id="KW-1133">Transmembrane helix</keyword>
<reference evidence="10 11" key="1">
    <citation type="journal article" date="2009" name="J. Bacteriol.">
        <title>The genome of Thermosipho africanus TCF52B: lateral genetic connections to the Firmicutes and Archaea.</title>
        <authorList>
            <person name="Nesboe C.L."/>
            <person name="Bapteste E."/>
            <person name="Curtis B."/>
            <person name="Dahle H."/>
            <person name="Lopez P."/>
            <person name="Macleod D."/>
            <person name="Dlutek M."/>
            <person name="Bowman S."/>
            <person name="Zhaxybayeva O."/>
            <person name="Birkeland N.-K."/>
            <person name="Doolittle W.F."/>
        </authorList>
    </citation>
    <scope>NUCLEOTIDE SEQUENCE [LARGE SCALE GENOMIC DNA]</scope>
    <source>
        <strain evidence="10 11">TCF52B</strain>
    </source>
</reference>